<dbReference type="Gene3D" id="3.40.50.720">
    <property type="entry name" value="NAD(P)-binding Rossmann-like Domain"/>
    <property type="match status" value="1"/>
</dbReference>
<comment type="similarity">
    <text evidence="1">Belongs to the short-chain dehydrogenases/reductases (SDR) family.</text>
</comment>
<dbReference type="PRINTS" id="PR00081">
    <property type="entry name" value="GDHRDH"/>
</dbReference>
<dbReference type="Pfam" id="PF13561">
    <property type="entry name" value="adh_short_C2"/>
    <property type="match status" value="1"/>
</dbReference>
<evidence type="ECO:0000313" key="4">
    <source>
        <dbReference type="Proteomes" id="UP000198649"/>
    </source>
</evidence>
<dbReference type="AlphaFoldDB" id="A0A1I3INY9"/>
<evidence type="ECO:0000256" key="2">
    <source>
        <dbReference type="ARBA" id="ARBA00023002"/>
    </source>
</evidence>
<dbReference type="RefSeq" id="WP_170259136.1">
    <property type="nucleotide sequence ID" value="NZ_BKAF01000011.1"/>
</dbReference>
<dbReference type="InterPro" id="IPR002347">
    <property type="entry name" value="SDR_fam"/>
</dbReference>
<gene>
    <name evidence="3" type="ORF">SAMN05216561_10995</name>
</gene>
<keyword evidence="4" id="KW-1185">Reference proteome</keyword>
<proteinExistence type="inferred from homology"/>
<dbReference type="InterPro" id="IPR020904">
    <property type="entry name" value="Sc_DH/Rdtase_CS"/>
</dbReference>
<dbReference type="EMBL" id="FOQG01000009">
    <property type="protein sequence ID" value="SFI49674.1"/>
    <property type="molecule type" value="Genomic_DNA"/>
</dbReference>
<dbReference type="CDD" id="cd05233">
    <property type="entry name" value="SDR_c"/>
    <property type="match status" value="1"/>
</dbReference>
<keyword evidence="2" id="KW-0560">Oxidoreductase</keyword>
<protein>
    <submittedName>
        <fullName evidence="3">NAD(P)-dependent dehydrogenase, short-chain alcohol dehydrogenase family</fullName>
    </submittedName>
</protein>
<dbReference type="STRING" id="1005945.SAMN05216561_10995"/>
<evidence type="ECO:0000313" key="3">
    <source>
        <dbReference type="EMBL" id="SFI49674.1"/>
    </source>
</evidence>
<reference evidence="3 4" key="1">
    <citation type="submission" date="2016-10" db="EMBL/GenBank/DDBJ databases">
        <authorList>
            <person name="de Groot N.N."/>
        </authorList>
    </citation>
    <scope>NUCLEOTIDE SEQUENCE [LARGE SCALE GENOMIC DNA]</scope>
    <source>
        <strain evidence="3 4">CGMCC 1.11156</strain>
    </source>
</reference>
<organism evidence="3 4">
    <name type="scientific">Nocardioides psychrotolerans</name>
    <dbReference type="NCBI Taxonomy" id="1005945"/>
    <lineage>
        <taxon>Bacteria</taxon>
        <taxon>Bacillati</taxon>
        <taxon>Actinomycetota</taxon>
        <taxon>Actinomycetes</taxon>
        <taxon>Propionibacteriales</taxon>
        <taxon>Nocardioidaceae</taxon>
        <taxon>Nocardioides</taxon>
    </lineage>
</organism>
<dbReference type="FunFam" id="3.40.50.720:FF:000084">
    <property type="entry name" value="Short-chain dehydrogenase reductase"/>
    <property type="match status" value="1"/>
</dbReference>
<name>A0A1I3INY9_9ACTN</name>
<dbReference type="PROSITE" id="PS00061">
    <property type="entry name" value="ADH_SHORT"/>
    <property type="match status" value="1"/>
</dbReference>
<dbReference type="PANTHER" id="PTHR42760">
    <property type="entry name" value="SHORT-CHAIN DEHYDROGENASES/REDUCTASES FAMILY MEMBER"/>
    <property type="match status" value="1"/>
</dbReference>
<dbReference type="Proteomes" id="UP000198649">
    <property type="component" value="Unassembled WGS sequence"/>
</dbReference>
<accession>A0A1I3INY9</accession>
<dbReference type="GO" id="GO:0016616">
    <property type="term" value="F:oxidoreductase activity, acting on the CH-OH group of donors, NAD or NADP as acceptor"/>
    <property type="evidence" value="ECO:0007669"/>
    <property type="project" value="TreeGrafter"/>
</dbReference>
<dbReference type="PRINTS" id="PR00080">
    <property type="entry name" value="SDRFAMILY"/>
</dbReference>
<evidence type="ECO:0000256" key="1">
    <source>
        <dbReference type="ARBA" id="ARBA00006484"/>
    </source>
</evidence>
<dbReference type="PANTHER" id="PTHR42760:SF37">
    <property type="entry name" value="CLAVALDEHYDE DEHYDROGENASE"/>
    <property type="match status" value="1"/>
</dbReference>
<sequence length="264" mass="27305">MSAARPLDGKVVLVTGAGRGLGRATALRCGRAGATLALAGRTTADLDAVAATLEAETGVPAIVVPTDVRDADATRDMVTQVLDDLGRVDVLVANSGIGGPTAPIWEVSPEDWDETYAVNVRGVFLCCRSVLPSMVARRSGSIVVVGSMSGKRPLLNRSAYTSSKLALVGLTRTVALEAGEHGVRANLVSPGPVAGPRLDAVLQAQAQAFDRPEAELRAEFQAVSPLRRFVEPEQVAAAVVFLASDEAGGITGEDLNVSAGTTMY</sequence>
<dbReference type="InterPro" id="IPR036291">
    <property type="entry name" value="NAD(P)-bd_dom_sf"/>
</dbReference>
<dbReference type="SUPFAM" id="SSF51735">
    <property type="entry name" value="NAD(P)-binding Rossmann-fold domains"/>
    <property type="match status" value="1"/>
</dbReference>